<evidence type="ECO:0000313" key="3">
    <source>
        <dbReference type="Proteomes" id="UP000181941"/>
    </source>
</evidence>
<organism evidence="2 3">
    <name type="scientific">Candidatus Magasanikbacteria bacterium CG1_02_32_51</name>
    <dbReference type="NCBI Taxonomy" id="1805238"/>
    <lineage>
        <taxon>Bacteria</taxon>
        <taxon>Candidatus Magasanikiibacteriota</taxon>
    </lineage>
</organism>
<dbReference type="PANTHER" id="PTHR30390">
    <property type="entry name" value="SEDOHEPTULOSE 7-PHOSPHATE ISOMERASE / DNAA INITIATOR-ASSOCIATING FACTOR FOR REPLICATION INITIATION"/>
    <property type="match status" value="1"/>
</dbReference>
<dbReference type="PANTHER" id="PTHR30390:SF8">
    <property type="entry name" value="SUGAR ISOMERASE (SIS)"/>
    <property type="match status" value="1"/>
</dbReference>
<evidence type="ECO:0000259" key="1">
    <source>
        <dbReference type="PROSITE" id="PS51464"/>
    </source>
</evidence>
<dbReference type="InterPro" id="IPR001347">
    <property type="entry name" value="SIS_dom"/>
</dbReference>
<dbReference type="Gene3D" id="3.40.50.10490">
    <property type="entry name" value="Glucose-6-phosphate isomerase like protein, domain 1"/>
    <property type="match status" value="1"/>
</dbReference>
<dbReference type="AlphaFoldDB" id="A0A1J4U9F5"/>
<dbReference type="PROSITE" id="PS51464">
    <property type="entry name" value="SIS"/>
    <property type="match status" value="1"/>
</dbReference>
<reference evidence="2 3" key="1">
    <citation type="journal article" date="2016" name="Environ. Microbiol.">
        <title>Genomic resolution of a cold subsurface aquifer community provides metabolic insights for novel microbes adapted to high CO concentrations.</title>
        <authorList>
            <person name="Probst A.J."/>
            <person name="Castelle C.J."/>
            <person name="Singh A."/>
            <person name="Brown C.T."/>
            <person name="Anantharaman K."/>
            <person name="Sharon I."/>
            <person name="Hug L.A."/>
            <person name="Burstein D."/>
            <person name="Emerson J.B."/>
            <person name="Thomas B.C."/>
            <person name="Banfield J.F."/>
        </authorList>
    </citation>
    <scope>NUCLEOTIDE SEQUENCE [LARGE SCALE GENOMIC DNA]</scope>
    <source>
        <strain evidence="2">CG1_02_32_51</strain>
    </source>
</reference>
<dbReference type="Pfam" id="PF13580">
    <property type="entry name" value="SIS_2"/>
    <property type="match status" value="1"/>
</dbReference>
<proteinExistence type="predicted"/>
<feature type="domain" description="SIS" evidence="1">
    <location>
        <begin position="36"/>
        <end position="195"/>
    </location>
</feature>
<dbReference type="GO" id="GO:0097367">
    <property type="term" value="F:carbohydrate derivative binding"/>
    <property type="evidence" value="ECO:0007669"/>
    <property type="project" value="InterPro"/>
</dbReference>
<dbReference type="InterPro" id="IPR035461">
    <property type="entry name" value="GmhA/DiaA"/>
</dbReference>
<dbReference type="STRING" id="1805238.AUJ23_01220"/>
<dbReference type="CDD" id="cd05006">
    <property type="entry name" value="SIS_GmhA"/>
    <property type="match status" value="1"/>
</dbReference>
<dbReference type="SUPFAM" id="SSF53697">
    <property type="entry name" value="SIS domain"/>
    <property type="match status" value="1"/>
</dbReference>
<dbReference type="InterPro" id="IPR046348">
    <property type="entry name" value="SIS_dom_sf"/>
</dbReference>
<sequence length="195" mass="21778">MEEDLKLVEHSHDYFDRLKKALDDFDHSGLHRLIKKIEPLRGTEKTIIVAGNGGSSSTCSHMVTDIAKTILGKNAKEKGNRFRIMSLNDNTPIVTAWANDEGYEHIFSQQLKNMGRSGDLLIVLTGSGQSPNIIELVKMAKTMGIYSFGISGFDGGLLKELCDDYLLAVSNDYGIIEDFHMIVVHLITDWFKKMA</sequence>
<dbReference type="Proteomes" id="UP000181941">
    <property type="component" value="Unassembled WGS sequence"/>
</dbReference>
<protein>
    <recommendedName>
        <fullName evidence="1">SIS domain-containing protein</fullName>
    </recommendedName>
</protein>
<dbReference type="GO" id="GO:1901135">
    <property type="term" value="P:carbohydrate derivative metabolic process"/>
    <property type="evidence" value="ECO:0007669"/>
    <property type="project" value="InterPro"/>
</dbReference>
<dbReference type="EMBL" id="MNVC01000014">
    <property type="protein sequence ID" value="OIO19923.1"/>
    <property type="molecule type" value="Genomic_DNA"/>
</dbReference>
<name>A0A1J4U9F5_9BACT</name>
<evidence type="ECO:0000313" key="2">
    <source>
        <dbReference type="EMBL" id="OIO19923.1"/>
    </source>
</evidence>
<gene>
    <name evidence="2" type="ORF">AUJ23_01220</name>
</gene>
<accession>A0A1J4U9F5</accession>
<comment type="caution">
    <text evidence="2">The sequence shown here is derived from an EMBL/GenBank/DDBJ whole genome shotgun (WGS) entry which is preliminary data.</text>
</comment>
<dbReference type="InterPro" id="IPR050099">
    <property type="entry name" value="SIS_GmhA/DiaA_subfam"/>
</dbReference>